<comment type="caution">
    <text evidence="3">The sequence shown here is derived from an EMBL/GenBank/DDBJ whole genome shotgun (WGS) entry which is preliminary data.</text>
</comment>
<feature type="compositionally biased region" description="Polar residues" evidence="1">
    <location>
        <begin position="788"/>
        <end position="805"/>
    </location>
</feature>
<gene>
    <name evidence="3" type="ORF">GCM10009839_45730</name>
</gene>
<accession>A0ABN2UKI5</accession>
<feature type="transmembrane region" description="Helical" evidence="2">
    <location>
        <begin position="35"/>
        <end position="56"/>
    </location>
</feature>
<feature type="region of interest" description="Disordered" evidence="1">
    <location>
        <begin position="1"/>
        <end position="21"/>
    </location>
</feature>
<dbReference type="RefSeq" id="WP_344667676.1">
    <property type="nucleotide sequence ID" value="NZ_BAAAQN010000027.1"/>
</dbReference>
<evidence type="ECO:0000256" key="1">
    <source>
        <dbReference type="SAM" id="MobiDB-lite"/>
    </source>
</evidence>
<feature type="region of interest" description="Disordered" evidence="1">
    <location>
        <begin position="748"/>
        <end position="830"/>
    </location>
</feature>
<dbReference type="SUPFAM" id="SSF53850">
    <property type="entry name" value="Periplasmic binding protein-like II"/>
    <property type="match status" value="1"/>
</dbReference>
<feature type="transmembrane region" description="Helical" evidence="2">
    <location>
        <begin position="840"/>
        <end position="862"/>
    </location>
</feature>
<feature type="region of interest" description="Disordered" evidence="1">
    <location>
        <begin position="147"/>
        <end position="170"/>
    </location>
</feature>
<dbReference type="Proteomes" id="UP001500751">
    <property type="component" value="Unassembled WGS sequence"/>
</dbReference>
<feature type="compositionally biased region" description="Low complexity" evidence="1">
    <location>
        <begin position="776"/>
        <end position="787"/>
    </location>
</feature>
<proteinExistence type="predicted"/>
<evidence type="ECO:0000256" key="2">
    <source>
        <dbReference type="SAM" id="Phobius"/>
    </source>
</evidence>
<reference evidence="3 4" key="1">
    <citation type="journal article" date="2019" name="Int. J. Syst. Evol. Microbiol.">
        <title>The Global Catalogue of Microorganisms (GCM) 10K type strain sequencing project: providing services to taxonomists for standard genome sequencing and annotation.</title>
        <authorList>
            <consortium name="The Broad Institute Genomics Platform"/>
            <consortium name="The Broad Institute Genome Sequencing Center for Infectious Disease"/>
            <person name="Wu L."/>
            <person name="Ma J."/>
        </authorList>
    </citation>
    <scope>NUCLEOTIDE SEQUENCE [LARGE SCALE GENOMIC DNA]</scope>
    <source>
        <strain evidence="3 4">JCM 16014</strain>
    </source>
</reference>
<keyword evidence="2" id="KW-0472">Membrane</keyword>
<feature type="compositionally biased region" description="Gly residues" evidence="1">
    <location>
        <begin position="752"/>
        <end position="763"/>
    </location>
</feature>
<keyword evidence="4" id="KW-1185">Reference proteome</keyword>
<keyword evidence="2" id="KW-0812">Transmembrane</keyword>
<evidence type="ECO:0000313" key="3">
    <source>
        <dbReference type="EMBL" id="GAA2038882.1"/>
    </source>
</evidence>
<dbReference type="Gene3D" id="3.40.190.10">
    <property type="entry name" value="Periplasmic binding protein-like II"/>
    <property type="match status" value="2"/>
</dbReference>
<dbReference type="EMBL" id="BAAAQN010000027">
    <property type="protein sequence ID" value="GAA2038882.1"/>
    <property type="molecule type" value="Genomic_DNA"/>
</dbReference>
<keyword evidence="2" id="KW-1133">Transmembrane helix</keyword>
<name>A0ABN2UKI5_9ACTN</name>
<evidence type="ECO:0000313" key="4">
    <source>
        <dbReference type="Proteomes" id="UP001500751"/>
    </source>
</evidence>
<protein>
    <recommendedName>
        <fullName evidence="5">PBP domain-containing protein</fullName>
    </recommendedName>
</protein>
<organism evidence="3 4">
    <name type="scientific">Catenulispora yoronensis</name>
    <dbReference type="NCBI Taxonomy" id="450799"/>
    <lineage>
        <taxon>Bacteria</taxon>
        <taxon>Bacillati</taxon>
        <taxon>Actinomycetota</taxon>
        <taxon>Actinomycetes</taxon>
        <taxon>Catenulisporales</taxon>
        <taxon>Catenulisporaceae</taxon>
        <taxon>Catenulispora</taxon>
    </lineage>
</organism>
<evidence type="ECO:0008006" key="5">
    <source>
        <dbReference type="Google" id="ProtNLM"/>
    </source>
</evidence>
<sequence length="881" mass="91841">MKRRGTGKPAPLVLPEPGRRASARRAAARTIGTRLRILVGTVCVLTGLTGLAAPMFNGPVHAEDAGSAVVVHGTGDFAGMTVTIDQTKDLVDQRVHLSWTGAPPTRFKNSAEFAANFLQIMQCWGDPATGPDRTQCQFGVANDGRNAAFGPDTRRLDTQYKPTPPDPITAANVPFRGSDGTLATVYNVLETDPKDTTSFTQLFDRQTTNEVAYAQSASDGTGQADFETETVQEAPHLGCGKTVMTDDKGHPYQCYLVIVPRGETEVDGHMYNDPTRPEKELVSSPLAAANWANHISVPISFMPQNDACPTGQKTYPIAGSEQMAEAMRLWAPEVCHLTSAQYNLIRLSDDQSRALLANDDPGLSFVGRALNTDDTAPSGPVVYAPVALSGLTITYEIDQISAYSAKPDVKVHDGTPLTGMRLTPKLVAKLLTQSYRNAVHVYAPEMTTGGALADNPTDISEDPEFQALNPQFNGLLYQLWISNSVLTPASGADAISQLWAWINGDADARAFLDGVPDKTADGKPGMVVNPAYKNLTLPLSIFPKQDPFCYVSAPLATPPSPPLCAADLHPWAASMLIAGRSIARGNGLAKTVWNTANTPPSFDGATQDTGKHALMGVIDTATAQRFGLQTAYLENASGGFAGPDEDGLTAAATSMPVVDSIPVPDPRTKTPGAYPLAQVTYAATVPGKLTKDEGNAYADFLSFAVSGGQTPGSSIGKLAPGYVPLPLNLKFNAENAITAIRALAGTARTAGGPSGSGPSGSPGPGQVINVVVPPLTTSSAAGGAATGNPGQQNSPPAGSTGTVPPTSAAKPTGGGVITPTPQTSVTPLPPSLTPASRFGAIRMVLLVLLVAGGGLLLAGPALRTWAAKIPRRAIPSGVHLE</sequence>